<proteinExistence type="inferred from homology"/>
<keyword evidence="2" id="KW-1133">Transmembrane helix</keyword>
<dbReference type="InterPro" id="IPR021765">
    <property type="entry name" value="UstYa-like"/>
</dbReference>
<dbReference type="OrthoDB" id="3687641at2759"/>
<dbReference type="Pfam" id="PF11807">
    <property type="entry name" value="UstYa"/>
    <property type="match status" value="1"/>
</dbReference>
<gene>
    <name evidence="3" type="ORF">OCU04_006959</name>
</gene>
<dbReference type="EMBL" id="JAPEIS010000007">
    <property type="protein sequence ID" value="KAJ8064633.1"/>
    <property type="molecule type" value="Genomic_DNA"/>
</dbReference>
<evidence type="ECO:0000256" key="1">
    <source>
        <dbReference type="ARBA" id="ARBA00035112"/>
    </source>
</evidence>
<keyword evidence="4" id="KW-1185">Reference proteome</keyword>
<evidence type="ECO:0000313" key="4">
    <source>
        <dbReference type="Proteomes" id="UP001152300"/>
    </source>
</evidence>
<comment type="caution">
    <text evidence="3">The sequence shown here is derived from an EMBL/GenBank/DDBJ whole genome shotgun (WGS) entry which is preliminary data.</text>
</comment>
<evidence type="ECO:0000256" key="2">
    <source>
        <dbReference type="SAM" id="Phobius"/>
    </source>
</evidence>
<keyword evidence="2" id="KW-0812">Transmembrane</keyword>
<reference evidence="3" key="1">
    <citation type="submission" date="2022-11" db="EMBL/GenBank/DDBJ databases">
        <title>Genome Resource of Sclerotinia nivalis Strain SnTB1, a Plant Pathogen Isolated from American Ginseng.</title>
        <authorList>
            <person name="Fan S."/>
        </authorList>
    </citation>
    <scope>NUCLEOTIDE SEQUENCE</scope>
    <source>
        <strain evidence="3">SnTB1</strain>
    </source>
</reference>
<dbReference type="PANTHER" id="PTHR33365">
    <property type="entry name" value="YALI0B05434P"/>
    <property type="match status" value="1"/>
</dbReference>
<feature type="transmembrane region" description="Helical" evidence="2">
    <location>
        <begin position="32"/>
        <end position="53"/>
    </location>
</feature>
<protein>
    <submittedName>
        <fullName evidence="3">Uncharacterized protein</fullName>
    </submittedName>
</protein>
<dbReference type="Proteomes" id="UP001152300">
    <property type="component" value="Unassembled WGS sequence"/>
</dbReference>
<keyword evidence="2" id="KW-0472">Membrane</keyword>
<sequence>MEDQPMLSSYEEDSVKLTECEYRQRNSKPWNWVLYALLVLSVLGNILLLTSHIQKVAIDNQASTSVLTKYAGLARDTVLAINSSSPYGLGSRSEIERSILWESLDTSTGEISLDTKWAKAQGLPDSQEFFWNKNRSIYLINAYHSVHCLRKVRRWVTISYHNGTQLDSYPHLIHCMDLLLQNTICEADDTPMYTSATQNVTTGMGQQRMCRSWDKLSNWASKQTACFSYINETQGVDAVIQRFRYCPQESGLLEPMRQSFGYKEDWFEERVSEIESMPHYWENFEG</sequence>
<dbReference type="PANTHER" id="PTHR33365:SF6">
    <property type="entry name" value="OXIDASE USTYA"/>
    <property type="match status" value="1"/>
</dbReference>
<dbReference type="AlphaFoldDB" id="A0A9X0APB9"/>
<dbReference type="GO" id="GO:0043386">
    <property type="term" value="P:mycotoxin biosynthetic process"/>
    <property type="evidence" value="ECO:0007669"/>
    <property type="project" value="InterPro"/>
</dbReference>
<accession>A0A9X0APB9</accession>
<name>A0A9X0APB9_9HELO</name>
<organism evidence="3 4">
    <name type="scientific">Sclerotinia nivalis</name>
    <dbReference type="NCBI Taxonomy" id="352851"/>
    <lineage>
        <taxon>Eukaryota</taxon>
        <taxon>Fungi</taxon>
        <taxon>Dikarya</taxon>
        <taxon>Ascomycota</taxon>
        <taxon>Pezizomycotina</taxon>
        <taxon>Leotiomycetes</taxon>
        <taxon>Helotiales</taxon>
        <taxon>Sclerotiniaceae</taxon>
        <taxon>Sclerotinia</taxon>
    </lineage>
</organism>
<comment type="similarity">
    <text evidence="1">Belongs to the ustYa family.</text>
</comment>
<evidence type="ECO:0000313" key="3">
    <source>
        <dbReference type="EMBL" id="KAJ8064633.1"/>
    </source>
</evidence>